<evidence type="ECO:0000313" key="2">
    <source>
        <dbReference type="Proteomes" id="UP001150603"/>
    </source>
</evidence>
<organism evidence="1 2">
    <name type="scientific">Linderina macrospora</name>
    <dbReference type="NCBI Taxonomy" id="4868"/>
    <lineage>
        <taxon>Eukaryota</taxon>
        <taxon>Fungi</taxon>
        <taxon>Fungi incertae sedis</taxon>
        <taxon>Zoopagomycota</taxon>
        <taxon>Kickxellomycotina</taxon>
        <taxon>Kickxellomycetes</taxon>
        <taxon>Kickxellales</taxon>
        <taxon>Kickxellaceae</taxon>
        <taxon>Linderina</taxon>
    </lineage>
</organism>
<evidence type="ECO:0000313" key="1">
    <source>
        <dbReference type="EMBL" id="KAJ1938778.1"/>
    </source>
</evidence>
<name>A0ACC1J5S4_9FUNG</name>
<dbReference type="Proteomes" id="UP001150603">
    <property type="component" value="Unassembled WGS sequence"/>
</dbReference>
<proteinExistence type="predicted"/>
<gene>
    <name evidence="1" type="primary">FAA2_10</name>
    <name evidence="1" type="ORF">FBU59_004337</name>
</gene>
<dbReference type="EMBL" id="JANBPW010003060">
    <property type="protein sequence ID" value="KAJ1938778.1"/>
    <property type="molecule type" value="Genomic_DNA"/>
</dbReference>
<keyword evidence="1" id="KW-0436">Ligase</keyword>
<dbReference type="EC" id="6.2.1.3" evidence="1"/>
<keyword evidence="2" id="KW-1185">Reference proteome</keyword>
<comment type="caution">
    <text evidence="1">The sequence shown here is derived from an EMBL/GenBank/DDBJ whole genome shotgun (WGS) entry which is preliminary data.</text>
</comment>
<accession>A0ACC1J5S4</accession>
<sequence>LKANEGTSSYTHFLWDMLVFNRVKMALGGRLKCMVVGSAPMDVNTTKYLQAVLCTRIVQGFGMTELNSFGMAEIMCAPISNSCGPPMPGTSVRLRDCPEMDYITTDQPCPRGELLLKSDAVMSGYYKNEDQTKEMFEDGWLCSGDIAQINPNGTISIIDRCKNIFKLTQGEYIAPDYLQVVYDRHSLVHQTFVHGNSNRSALVAIVVPDPETFVPWAQKIISNSSAELVELNLNQQVNEALLKSLMKHGCERKLQGFEIVHAIYIDPMPFDINRNQLLSSIFKLKHHFASQYYRETIDKLYDSLLA</sequence>
<feature type="non-terminal residue" evidence="1">
    <location>
        <position position="1"/>
    </location>
</feature>
<reference evidence="1" key="1">
    <citation type="submission" date="2022-07" db="EMBL/GenBank/DDBJ databases">
        <title>Phylogenomic reconstructions and comparative analyses of Kickxellomycotina fungi.</title>
        <authorList>
            <person name="Reynolds N.K."/>
            <person name="Stajich J.E."/>
            <person name="Barry K."/>
            <person name="Grigoriev I.V."/>
            <person name="Crous P."/>
            <person name="Smith M.E."/>
        </authorList>
    </citation>
    <scope>NUCLEOTIDE SEQUENCE</scope>
    <source>
        <strain evidence="1">NRRL 5244</strain>
    </source>
</reference>
<protein>
    <submittedName>
        <fullName evidence="1">Medium-chain fatty acid-CoA ligase faa2</fullName>
        <ecNumber evidence="1">6.2.1.3</ecNumber>
    </submittedName>
</protein>